<dbReference type="InterPro" id="IPR039368">
    <property type="entry name" value="AHAS_TPP"/>
</dbReference>
<keyword evidence="9" id="KW-0274">FAD</keyword>
<evidence type="ECO:0000256" key="7">
    <source>
        <dbReference type="ARBA" id="ARBA00022679"/>
    </source>
</evidence>
<dbReference type="InterPro" id="IPR011766">
    <property type="entry name" value="TPP_enzyme_TPP-bd"/>
</dbReference>
<dbReference type="CDD" id="cd07035">
    <property type="entry name" value="TPP_PYR_POX_like"/>
    <property type="match status" value="1"/>
</dbReference>
<comment type="similarity">
    <text evidence="3 14">Belongs to the TPP enzyme family.</text>
</comment>
<evidence type="ECO:0000256" key="9">
    <source>
        <dbReference type="ARBA" id="ARBA00022827"/>
    </source>
</evidence>
<dbReference type="SUPFAM" id="SSF52467">
    <property type="entry name" value="DHS-like NAD/FAD-binding domain"/>
    <property type="match status" value="1"/>
</dbReference>
<evidence type="ECO:0000256" key="2">
    <source>
        <dbReference type="ARBA" id="ARBA00005025"/>
    </source>
</evidence>
<dbReference type="GO" id="GO:0005948">
    <property type="term" value="C:acetolactate synthase complex"/>
    <property type="evidence" value="ECO:0007669"/>
    <property type="project" value="TreeGrafter"/>
</dbReference>
<keyword evidence="8 14" id="KW-0479">Metal-binding</keyword>
<dbReference type="EC" id="2.2.1.6" evidence="4 14"/>
<gene>
    <name evidence="18" type="primary">ilvB</name>
    <name evidence="18" type="ORF">EM808_05850</name>
</gene>
<dbReference type="GO" id="GO:0000287">
    <property type="term" value="F:magnesium ion binding"/>
    <property type="evidence" value="ECO:0007669"/>
    <property type="project" value="UniProtKB-UniRule"/>
</dbReference>
<evidence type="ECO:0000256" key="5">
    <source>
        <dbReference type="ARBA" id="ARBA00022605"/>
    </source>
</evidence>
<comment type="cofactor">
    <cofactor evidence="14">
        <name>Mg(2+)</name>
        <dbReference type="ChEBI" id="CHEBI:18420"/>
    </cofactor>
    <text evidence="14">Binds 1 Mg(2+) ion per subunit.</text>
</comment>
<dbReference type="GO" id="GO:0050660">
    <property type="term" value="F:flavin adenine dinucleotide binding"/>
    <property type="evidence" value="ECO:0007669"/>
    <property type="project" value="InterPro"/>
</dbReference>
<proteinExistence type="inferred from homology"/>
<evidence type="ECO:0000259" key="15">
    <source>
        <dbReference type="Pfam" id="PF00205"/>
    </source>
</evidence>
<dbReference type="RefSeq" id="WP_127737183.1">
    <property type="nucleotide sequence ID" value="NZ_CP196002.1"/>
</dbReference>
<dbReference type="Pfam" id="PF00205">
    <property type="entry name" value="TPP_enzyme_M"/>
    <property type="match status" value="1"/>
</dbReference>
<dbReference type="InterPro" id="IPR029035">
    <property type="entry name" value="DHS-like_NAD/FAD-binding_dom"/>
</dbReference>
<dbReference type="GeneID" id="87616063"/>
<dbReference type="Pfam" id="PF02775">
    <property type="entry name" value="TPP_enzyme_C"/>
    <property type="match status" value="1"/>
</dbReference>
<keyword evidence="10 14" id="KW-0460">Magnesium</keyword>
<dbReference type="NCBIfam" id="TIGR00118">
    <property type="entry name" value="acolac_lg"/>
    <property type="match status" value="1"/>
</dbReference>
<evidence type="ECO:0000256" key="3">
    <source>
        <dbReference type="ARBA" id="ARBA00007812"/>
    </source>
</evidence>
<feature type="domain" description="Thiamine pyrophosphate enzyme N-terminal TPP-binding" evidence="17">
    <location>
        <begin position="18"/>
        <end position="131"/>
    </location>
</feature>
<reference evidence="18 19" key="1">
    <citation type="submission" date="2019-01" db="EMBL/GenBank/DDBJ databases">
        <title>Bacillus sp. M5HDSG1-1, whole genome shotgun sequence.</title>
        <authorList>
            <person name="Tuo L."/>
        </authorList>
    </citation>
    <scope>NUCLEOTIDE SEQUENCE [LARGE SCALE GENOMIC DNA]</scope>
    <source>
        <strain evidence="18 19">M5HDSG1-1</strain>
    </source>
</reference>
<comment type="pathway">
    <text evidence="1 14">Amino-acid biosynthesis; L-isoleucine biosynthesis; L-isoleucine from 2-oxobutanoate: step 1/4.</text>
</comment>
<dbReference type="Gene3D" id="3.40.50.1220">
    <property type="entry name" value="TPP-binding domain"/>
    <property type="match status" value="1"/>
</dbReference>
<dbReference type="FunFam" id="3.40.50.1220:FF:000008">
    <property type="entry name" value="Acetolactate synthase"/>
    <property type="match status" value="1"/>
</dbReference>
<dbReference type="Pfam" id="PF02776">
    <property type="entry name" value="TPP_enzyme_N"/>
    <property type="match status" value="1"/>
</dbReference>
<dbReference type="GO" id="GO:0009097">
    <property type="term" value="P:isoleucine biosynthetic process"/>
    <property type="evidence" value="ECO:0007669"/>
    <property type="project" value="UniProtKB-UniPathway"/>
</dbReference>
<dbReference type="PANTHER" id="PTHR18968:SF13">
    <property type="entry name" value="ACETOLACTATE SYNTHASE CATALYTIC SUBUNIT, MITOCHONDRIAL"/>
    <property type="match status" value="1"/>
</dbReference>
<evidence type="ECO:0000259" key="16">
    <source>
        <dbReference type="Pfam" id="PF02775"/>
    </source>
</evidence>
<dbReference type="GO" id="GO:0009099">
    <property type="term" value="P:L-valine biosynthetic process"/>
    <property type="evidence" value="ECO:0007669"/>
    <property type="project" value="UniProtKB-UniPathway"/>
</dbReference>
<dbReference type="FunFam" id="3.40.50.970:FF:000007">
    <property type="entry name" value="Acetolactate synthase"/>
    <property type="match status" value="1"/>
</dbReference>
<dbReference type="UniPathway" id="UPA00047">
    <property type="reaction ID" value="UER00055"/>
</dbReference>
<dbReference type="Gene3D" id="3.40.50.970">
    <property type="match status" value="2"/>
</dbReference>
<feature type="domain" description="Thiamine pyrophosphate enzyme central" evidence="15">
    <location>
        <begin position="206"/>
        <end position="341"/>
    </location>
</feature>
<name>A0A437KDI8_9BACI</name>
<evidence type="ECO:0000256" key="4">
    <source>
        <dbReference type="ARBA" id="ARBA00013145"/>
    </source>
</evidence>
<evidence type="ECO:0000256" key="14">
    <source>
        <dbReference type="RuleBase" id="RU003591"/>
    </source>
</evidence>
<evidence type="ECO:0000313" key="18">
    <source>
        <dbReference type="EMBL" id="RVT65033.1"/>
    </source>
</evidence>
<dbReference type="GO" id="GO:0030976">
    <property type="term" value="F:thiamine pyrophosphate binding"/>
    <property type="evidence" value="ECO:0007669"/>
    <property type="project" value="UniProtKB-UniRule"/>
</dbReference>
<comment type="cofactor">
    <cofactor evidence="14">
        <name>thiamine diphosphate</name>
        <dbReference type="ChEBI" id="CHEBI:58937"/>
    </cofactor>
    <text evidence="14">Binds 1 thiamine pyrophosphate per subunit.</text>
</comment>
<dbReference type="CDD" id="cd02015">
    <property type="entry name" value="TPP_AHAS"/>
    <property type="match status" value="1"/>
</dbReference>
<dbReference type="FunFam" id="3.40.50.970:FF:000016">
    <property type="entry name" value="Acetolactate synthase"/>
    <property type="match status" value="1"/>
</dbReference>
<dbReference type="InterPro" id="IPR012000">
    <property type="entry name" value="Thiamin_PyroP_enz_cen_dom"/>
</dbReference>
<dbReference type="UniPathway" id="UPA00049">
    <property type="reaction ID" value="UER00059"/>
</dbReference>
<evidence type="ECO:0000256" key="10">
    <source>
        <dbReference type="ARBA" id="ARBA00022842"/>
    </source>
</evidence>
<keyword evidence="12 14" id="KW-0100">Branched-chain amino acid biosynthesis</keyword>
<sequence length="572" mass="62804">MIQKTAFEETKAQTKPLTGADLLLQALEQENVEYIFGYPGGAVLPIYDKIYDSKIFHVLPRHEQGGIHAAEGYARISGKPGVVIATSGPGATNIVTGLADAMMDSLPLVVFTGQVATGVIGTDAFQEADILGITTPITKYNCQIRSLEDIPRIVKEAFFIATSGRPGPVLIDVPKDIAATVTEVPQEQEVDLPGYQPTTKPNYLQIRKLTEAVSAAKKPVILAGAGVIFSKASTELKEYAEQQQIPVVHTLLGLGGLSEDNSLFVGMGGMHGCYAANMALYECDLLVNVGARFDDRLTGNLQHFAPNAIKAHIDIDPAEIGKIIPTKIPVVADAKEALTELINQNGKRSEHDEWLKKIENWKNEYPYYYDEDSDKLKPQQILELLHTKTNGEAIVTTDVGQHQMWAAQYYRFKDPNKWVTSGGLGTMGFGLPSSIGAQIADKDATVLSISGDGGFQMCSQELALIRELNLPIKIIIFNNQALGMVRQWQEFFYESRFSHSKESVQPSFVKLAEAYGIKGYQISNIEDADKILDEVLHNREPVVLDFRIDPNENVYPMIAPGKGLHEMVGMKP</sequence>
<evidence type="ECO:0000313" key="19">
    <source>
        <dbReference type="Proteomes" id="UP000288024"/>
    </source>
</evidence>
<dbReference type="Proteomes" id="UP000288024">
    <property type="component" value="Unassembled WGS sequence"/>
</dbReference>
<dbReference type="NCBIfam" id="NF005824">
    <property type="entry name" value="PRK07710.1"/>
    <property type="match status" value="1"/>
</dbReference>
<dbReference type="InterPro" id="IPR029061">
    <property type="entry name" value="THDP-binding"/>
</dbReference>
<dbReference type="SUPFAM" id="SSF52518">
    <property type="entry name" value="Thiamin diphosphate-binding fold (THDP-binding)"/>
    <property type="match status" value="2"/>
</dbReference>
<accession>A0A437KDI8</accession>
<organism evidence="18 19">
    <name type="scientific">Niallia taxi</name>
    <dbReference type="NCBI Taxonomy" id="2499688"/>
    <lineage>
        <taxon>Bacteria</taxon>
        <taxon>Bacillati</taxon>
        <taxon>Bacillota</taxon>
        <taxon>Bacilli</taxon>
        <taxon>Bacillales</taxon>
        <taxon>Bacillaceae</taxon>
        <taxon>Niallia</taxon>
    </lineage>
</organism>
<dbReference type="GO" id="GO:0003984">
    <property type="term" value="F:acetolactate synthase activity"/>
    <property type="evidence" value="ECO:0007669"/>
    <property type="project" value="UniProtKB-EC"/>
</dbReference>
<evidence type="ECO:0000256" key="6">
    <source>
        <dbReference type="ARBA" id="ARBA00022630"/>
    </source>
</evidence>
<comment type="pathway">
    <text evidence="2 14">Amino-acid biosynthesis; L-valine biosynthesis; L-valine from pyruvate: step 1/4.</text>
</comment>
<comment type="catalytic activity">
    <reaction evidence="13 14">
        <text>2 pyruvate + H(+) = (2S)-2-acetolactate + CO2</text>
        <dbReference type="Rhea" id="RHEA:25249"/>
        <dbReference type="ChEBI" id="CHEBI:15361"/>
        <dbReference type="ChEBI" id="CHEBI:15378"/>
        <dbReference type="ChEBI" id="CHEBI:16526"/>
        <dbReference type="ChEBI" id="CHEBI:58476"/>
        <dbReference type="EC" id="2.2.1.6"/>
    </reaction>
</comment>
<dbReference type="AlphaFoldDB" id="A0A437KDI8"/>
<dbReference type="InterPro" id="IPR012846">
    <property type="entry name" value="Acetolactate_synth_lsu"/>
</dbReference>
<dbReference type="InterPro" id="IPR045229">
    <property type="entry name" value="TPP_enz"/>
</dbReference>
<keyword evidence="5 14" id="KW-0028">Amino-acid biosynthesis</keyword>
<evidence type="ECO:0000256" key="8">
    <source>
        <dbReference type="ARBA" id="ARBA00022723"/>
    </source>
</evidence>
<feature type="domain" description="Thiamine pyrophosphate enzyme TPP-binding" evidence="16">
    <location>
        <begin position="398"/>
        <end position="546"/>
    </location>
</feature>
<keyword evidence="6" id="KW-0285">Flavoprotein</keyword>
<dbReference type="InterPro" id="IPR012001">
    <property type="entry name" value="Thiamin_PyroP_enz_TPP-bd_dom"/>
</dbReference>
<dbReference type="PANTHER" id="PTHR18968">
    <property type="entry name" value="THIAMINE PYROPHOSPHATE ENZYMES"/>
    <property type="match status" value="1"/>
</dbReference>
<evidence type="ECO:0000259" key="17">
    <source>
        <dbReference type="Pfam" id="PF02776"/>
    </source>
</evidence>
<evidence type="ECO:0000256" key="12">
    <source>
        <dbReference type="ARBA" id="ARBA00023304"/>
    </source>
</evidence>
<keyword evidence="7 14" id="KW-0808">Transferase</keyword>
<keyword evidence="19" id="KW-1185">Reference proteome</keyword>
<keyword evidence="11 14" id="KW-0786">Thiamine pyrophosphate</keyword>
<comment type="caution">
    <text evidence="18">The sequence shown here is derived from an EMBL/GenBank/DDBJ whole genome shotgun (WGS) entry which is preliminary data.</text>
</comment>
<evidence type="ECO:0000256" key="11">
    <source>
        <dbReference type="ARBA" id="ARBA00023052"/>
    </source>
</evidence>
<protein>
    <recommendedName>
        <fullName evidence="4 14">Acetolactate synthase</fullName>
        <ecNumber evidence="4 14">2.2.1.6</ecNumber>
    </recommendedName>
</protein>
<dbReference type="EMBL" id="RZTZ01000002">
    <property type="protein sequence ID" value="RVT65033.1"/>
    <property type="molecule type" value="Genomic_DNA"/>
</dbReference>
<evidence type="ECO:0000256" key="13">
    <source>
        <dbReference type="ARBA" id="ARBA00048670"/>
    </source>
</evidence>
<evidence type="ECO:0000256" key="1">
    <source>
        <dbReference type="ARBA" id="ARBA00004974"/>
    </source>
</evidence>